<comment type="similarity">
    <text evidence="5">Belongs to the L2HGDH family.</text>
</comment>
<sequence>MTDHVQTVVAGAGVIGTAIARALAQAGHEVLVLEAEDSGRHHTSARNSQVIHAGIYYAPGSLKARLCVRGREMLYDFCRTHHVDHINCQKLIVATSDAQLAELETLCARGRANGAGDLRVIPGAEAKALEPGLACRGALVSPETGVVDASAFMHALQGEAEAAGADFALRAPLRRVTRTAEGFALDIADAHGTRLTCTNLVNAAGLGAWDVARAMDDPGIEIPVQNFVKACYFSLGGRPSPFERLIYPAPDAASLGVHSIRDTGGQVRFGPSVHYLDAPVIDYRNDVDAGPFYDAIRKFWPGLPDGALAPDTCGIRPRITPPGEPLADFMIRGPGDHGVAGLVHLFGMESPGLTSSMAVGEHVAAMLA</sequence>
<evidence type="ECO:0000256" key="4">
    <source>
        <dbReference type="ARBA" id="ARBA00023002"/>
    </source>
</evidence>
<dbReference type="EMBL" id="CP122537">
    <property type="protein sequence ID" value="WGH77303.1"/>
    <property type="molecule type" value="Genomic_DNA"/>
</dbReference>
<keyword evidence="4" id="KW-0560">Oxidoreductase</keyword>
<dbReference type="RefSeq" id="WP_279963877.1">
    <property type="nucleotide sequence ID" value="NZ_CP122537.1"/>
</dbReference>
<dbReference type="SUPFAM" id="SSF51905">
    <property type="entry name" value="FAD/NAD(P)-binding domain"/>
    <property type="match status" value="1"/>
</dbReference>
<evidence type="ECO:0000259" key="6">
    <source>
        <dbReference type="Pfam" id="PF01266"/>
    </source>
</evidence>
<keyword evidence="2" id="KW-0285">Flavoprotein</keyword>
<protein>
    <submittedName>
        <fullName evidence="7">NAD(P)/FAD-dependent oxidoreductase</fullName>
    </submittedName>
</protein>
<feature type="domain" description="FAD dependent oxidoreductase" evidence="6">
    <location>
        <begin position="8"/>
        <end position="366"/>
    </location>
</feature>
<name>A0ABY8L7E6_9RHOB</name>
<organism evidence="7 8">
    <name type="scientific">Jannaschia ovalis</name>
    <dbReference type="NCBI Taxonomy" id="3038773"/>
    <lineage>
        <taxon>Bacteria</taxon>
        <taxon>Pseudomonadati</taxon>
        <taxon>Pseudomonadota</taxon>
        <taxon>Alphaproteobacteria</taxon>
        <taxon>Rhodobacterales</taxon>
        <taxon>Roseobacteraceae</taxon>
        <taxon>Jannaschia</taxon>
    </lineage>
</organism>
<dbReference type="Gene3D" id="3.50.50.60">
    <property type="entry name" value="FAD/NAD(P)-binding domain"/>
    <property type="match status" value="1"/>
</dbReference>
<keyword evidence="8" id="KW-1185">Reference proteome</keyword>
<dbReference type="Gene3D" id="3.30.9.10">
    <property type="entry name" value="D-Amino Acid Oxidase, subunit A, domain 2"/>
    <property type="match status" value="1"/>
</dbReference>
<dbReference type="InterPro" id="IPR006076">
    <property type="entry name" value="FAD-dep_OxRdtase"/>
</dbReference>
<evidence type="ECO:0000256" key="3">
    <source>
        <dbReference type="ARBA" id="ARBA00022827"/>
    </source>
</evidence>
<evidence type="ECO:0000256" key="5">
    <source>
        <dbReference type="ARBA" id="ARBA00037941"/>
    </source>
</evidence>
<dbReference type="PANTHER" id="PTHR43104">
    <property type="entry name" value="L-2-HYDROXYGLUTARATE DEHYDROGENASE, MITOCHONDRIAL"/>
    <property type="match status" value="1"/>
</dbReference>
<keyword evidence="3" id="KW-0274">FAD</keyword>
<proteinExistence type="inferred from homology"/>
<evidence type="ECO:0000313" key="7">
    <source>
        <dbReference type="EMBL" id="WGH77303.1"/>
    </source>
</evidence>
<dbReference type="PANTHER" id="PTHR43104:SF4">
    <property type="entry name" value="L-2-HYDROXYGLUTARATE DEHYDROGENASE, MITOCHONDRIAL"/>
    <property type="match status" value="1"/>
</dbReference>
<reference evidence="7 8" key="1">
    <citation type="submission" date="2023-04" db="EMBL/GenBank/DDBJ databases">
        <title>Jannaschia ovalis sp. nov., a marine bacterium isolated from sea tidal flat.</title>
        <authorList>
            <person name="Kwon D.Y."/>
            <person name="Kim J.-J."/>
        </authorList>
    </citation>
    <scope>NUCLEOTIDE SEQUENCE [LARGE SCALE GENOMIC DNA]</scope>
    <source>
        <strain evidence="7 8">GRR-S6-38</strain>
    </source>
</reference>
<evidence type="ECO:0000256" key="2">
    <source>
        <dbReference type="ARBA" id="ARBA00022630"/>
    </source>
</evidence>
<dbReference type="InterPro" id="IPR036188">
    <property type="entry name" value="FAD/NAD-bd_sf"/>
</dbReference>
<evidence type="ECO:0000256" key="1">
    <source>
        <dbReference type="ARBA" id="ARBA00001974"/>
    </source>
</evidence>
<evidence type="ECO:0000313" key="8">
    <source>
        <dbReference type="Proteomes" id="UP001243420"/>
    </source>
</evidence>
<accession>A0ABY8L7E6</accession>
<dbReference type="Proteomes" id="UP001243420">
    <property type="component" value="Chromosome"/>
</dbReference>
<dbReference type="Pfam" id="PF01266">
    <property type="entry name" value="DAO"/>
    <property type="match status" value="1"/>
</dbReference>
<gene>
    <name evidence="7" type="ORF">P8627_09590</name>
</gene>
<comment type="cofactor">
    <cofactor evidence="1">
        <name>FAD</name>
        <dbReference type="ChEBI" id="CHEBI:57692"/>
    </cofactor>
</comment>